<evidence type="ECO:0000313" key="2">
    <source>
        <dbReference type="EMBL" id="KAF6815223.1"/>
    </source>
</evidence>
<evidence type="ECO:0000313" key="3">
    <source>
        <dbReference type="Proteomes" id="UP000652219"/>
    </source>
</evidence>
<dbReference type="Proteomes" id="UP000652219">
    <property type="component" value="Unassembled WGS sequence"/>
</dbReference>
<feature type="chain" id="PRO_5034601519" evidence="1">
    <location>
        <begin position="21"/>
        <end position="220"/>
    </location>
</feature>
<keyword evidence="1" id="KW-0732">Signal</keyword>
<keyword evidence="3" id="KW-1185">Reference proteome</keyword>
<dbReference type="EMBL" id="WIGN01000037">
    <property type="protein sequence ID" value="KAF6815223.1"/>
    <property type="molecule type" value="Genomic_DNA"/>
</dbReference>
<comment type="caution">
    <text evidence="2">The sequence shown here is derived from an EMBL/GenBank/DDBJ whole genome shotgun (WGS) entry which is preliminary data.</text>
</comment>
<accession>A0A8H6N0M4</accession>
<evidence type="ECO:0000256" key="1">
    <source>
        <dbReference type="SAM" id="SignalP"/>
    </source>
</evidence>
<name>A0A8H6N0M4_9PEZI</name>
<gene>
    <name evidence="2" type="ORF">CSOJ01_03675</name>
</gene>
<reference evidence="2 3" key="1">
    <citation type="journal article" date="2020" name="Phytopathology">
        <title>Genome Sequence Resources of Colletotrichum truncatum, C. plurivorum, C. musicola, and C. sojae: Four Species Pathogenic to Soybean (Glycine max).</title>
        <authorList>
            <person name="Rogerio F."/>
            <person name="Boufleur T.R."/>
            <person name="Ciampi-Guillardi M."/>
            <person name="Sukno S.A."/>
            <person name="Thon M.R."/>
            <person name="Massola Junior N.S."/>
            <person name="Baroncelli R."/>
        </authorList>
    </citation>
    <scope>NUCLEOTIDE SEQUENCE [LARGE SCALE GENOMIC DNA]</scope>
    <source>
        <strain evidence="2 3">LFN0009</strain>
    </source>
</reference>
<feature type="signal peptide" evidence="1">
    <location>
        <begin position="1"/>
        <end position="20"/>
    </location>
</feature>
<proteinExistence type="predicted"/>
<dbReference type="AlphaFoldDB" id="A0A8H6N0M4"/>
<dbReference type="PANTHER" id="PTHR35605">
    <property type="entry name" value="ECP2 EFFECTOR PROTEIN DOMAIN-CONTAINING PROTEIN-RELATED"/>
    <property type="match status" value="1"/>
</dbReference>
<dbReference type="PANTHER" id="PTHR35605:SF1">
    <property type="entry name" value="ECP2 EFFECTOR PROTEIN DOMAIN-CONTAINING PROTEIN-RELATED"/>
    <property type="match status" value="1"/>
</dbReference>
<protein>
    <submittedName>
        <fullName evidence="2">Uncharacterized protein</fullName>
    </submittedName>
</protein>
<sequence>MRLSQTLAILAASAVGTVQAEKALEDYKVWIPQWDFEVTPGGDHVVLNGTVEQVVEQLQESNPKLMASFNLSGKKGHEITALDENVPALPLSLFRTQCQLFRPGAVVSWAAGIRYLENVPGKPANSPGPGECGRVSCSYNTQIWWCNEDTTTKTLASFRHIADGARAAYMDCTDNQFYINYASGKAIHKTDNWNVVTGSELGYCVQSRPECVVVRGVTMI</sequence>
<organism evidence="2 3">
    <name type="scientific">Colletotrichum sojae</name>
    <dbReference type="NCBI Taxonomy" id="2175907"/>
    <lineage>
        <taxon>Eukaryota</taxon>
        <taxon>Fungi</taxon>
        <taxon>Dikarya</taxon>
        <taxon>Ascomycota</taxon>
        <taxon>Pezizomycotina</taxon>
        <taxon>Sordariomycetes</taxon>
        <taxon>Hypocreomycetidae</taxon>
        <taxon>Glomerellales</taxon>
        <taxon>Glomerellaceae</taxon>
        <taxon>Colletotrichum</taxon>
        <taxon>Colletotrichum orchidearum species complex</taxon>
    </lineage>
</organism>